<evidence type="ECO:0000256" key="8">
    <source>
        <dbReference type="ARBA" id="ARBA00022840"/>
    </source>
</evidence>
<feature type="domain" description="Histidine kinase" evidence="11">
    <location>
        <begin position="358"/>
        <end position="575"/>
    </location>
</feature>
<evidence type="ECO:0000256" key="1">
    <source>
        <dbReference type="ARBA" id="ARBA00000085"/>
    </source>
</evidence>
<feature type="transmembrane region" description="Helical" evidence="10">
    <location>
        <begin position="6"/>
        <end position="25"/>
    </location>
</feature>
<dbReference type="SUPFAM" id="SSF55874">
    <property type="entry name" value="ATPase domain of HSP90 chaperone/DNA topoisomerase II/histidine kinase"/>
    <property type="match status" value="1"/>
</dbReference>
<evidence type="ECO:0000256" key="6">
    <source>
        <dbReference type="ARBA" id="ARBA00022741"/>
    </source>
</evidence>
<keyword evidence="9" id="KW-0902">Two-component regulatory system</keyword>
<keyword evidence="6" id="KW-0547">Nucleotide-binding</keyword>
<protein>
    <recommendedName>
        <fullName evidence="3">histidine kinase</fullName>
        <ecNumber evidence="3">2.7.13.3</ecNumber>
    </recommendedName>
</protein>
<comment type="catalytic activity">
    <reaction evidence="1">
        <text>ATP + protein L-histidine = ADP + protein N-phospho-L-histidine.</text>
        <dbReference type="EC" id="2.7.13.3"/>
    </reaction>
</comment>
<name>A0ABQ5NGY7_9BACI</name>
<keyword evidence="10" id="KW-0472">Membrane</keyword>
<accession>A0ABQ5NGY7</accession>
<dbReference type="SMART" id="SM00387">
    <property type="entry name" value="HATPase_c"/>
    <property type="match status" value="1"/>
</dbReference>
<organism evidence="12 13">
    <name type="scientific">Lysinibacillus piscis</name>
    <dbReference type="NCBI Taxonomy" id="2518931"/>
    <lineage>
        <taxon>Bacteria</taxon>
        <taxon>Bacillati</taxon>
        <taxon>Bacillota</taxon>
        <taxon>Bacilli</taxon>
        <taxon>Bacillales</taxon>
        <taxon>Bacillaceae</taxon>
        <taxon>Lysinibacillus</taxon>
    </lineage>
</organism>
<dbReference type="PROSITE" id="PS50109">
    <property type="entry name" value="HIS_KIN"/>
    <property type="match status" value="1"/>
</dbReference>
<dbReference type="RefSeq" id="WP_264987350.1">
    <property type="nucleotide sequence ID" value="NZ_BRZA01000001.1"/>
</dbReference>
<feature type="transmembrane region" description="Helical" evidence="10">
    <location>
        <begin position="32"/>
        <end position="52"/>
    </location>
</feature>
<dbReference type="PANTHER" id="PTHR42878">
    <property type="entry name" value="TWO-COMPONENT HISTIDINE KINASE"/>
    <property type="match status" value="1"/>
</dbReference>
<dbReference type="InterPro" id="IPR003661">
    <property type="entry name" value="HisK_dim/P_dom"/>
</dbReference>
<feature type="transmembrane region" description="Helical" evidence="10">
    <location>
        <begin position="100"/>
        <end position="119"/>
    </location>
</feature>
<evidence type="ECO:0000313" key="12">
    <source>
        <dbReference type="EMBL" id="GLC87630.1"/>
    </source>
</evidence>
<dbReference type="InterPro" id="IPR036890">
    <property type="entry name" value="HATPase_C_sf"/>
</dbReference>
<dbReference type="InterPro" id="IPR003594">
    <property type="entry name" value="HATPase_dom"/>
</dbReference>
<keyword evidence="10" id="KW-1133">Transmembrane helix</keyword>
<dbReference type="Gene3D" id="1.10.287.130">
    <property type="match status" value="1"/>
</dbReference>
<dbReference type="EC" id="2.7.13.3" evidence="3"/>
<dbReference type="PRINTS" id="PR00344">
    <property type="entry name" value="BCTRLSENSOR"/>
</dbReference>
<keyword evidence="4" id="KW-0597">Phosphoprotein</keyword>
<gene>
    <name evidence="12" type="ORF">LYSBPC_07570</name>
</gene>
<evidence type="ECO:0000256" key="5">
    <source>
        <dbReference type="ARBA" id="ARBA00022679"/>
    </source>
</evidence>
<dbReference type="GO" id="GO:0016301">
    <property type="term" value="F:kinase activity"/>
    <property type="evidence" value="ECO:0007669"/>
    <property type="project" value="UniProtKB-KW"/>
</dbReference>
<feature type="transmembrane region" description="Helical" evidence="10">
    <location>
        <begin position="200"/>
        <end position="220"/>
    </location>
</feature>
<comment type="subcellular location">
    <subcellularLocation>
        <location evidence="2">Membrane</location>
    </subcellularLocation>
</comment>
<dbReference type="InterPro" id="IPR004358">
    <property type="entry name" value="Sig_transdc_His_kin-like_C"/>
</dbReference>
<dbReference type="EMBL" id="BRZA01000001">
    <property type="protein sequence ID" value="GLC87630.1"/>
    <property type="molecule type" value="Genomic_DNA"/>
</dbReference>
<evidence type="ECO:0000313" key="13">
    <source>
        <dbReference type="Proteomes" id="UP001065593"/>
    </source>
</evidence>
<evidence type="ECO:0000256" key="3">
    <source>
        <dbReference type="ARBA" id="ARBA00012438"/>
    </source>
</evidence>
<dbReference type="SUPFAM" id="SSF47384">
    <property type="entry name" value="Homodimeric domain of signal transducing histidine kinase"/>
    <property type="match status" value="1"/>
</dbReference>
<dbReference type="SMART" id="SM00388">
    <property type="entry name" value="HisKA"/>
    <property type="match status" value="1"/>
</dbReference>
<dbReference type="Gene3D" id="3.30.450.20">
    <property type="entry name" value="PAS domain"/>
    <property type="match status" value="1"/>
</dbReference>
<evidence type="ECO:0000256" key="10">
    <source>
        <dbReference type="SAM" id="Phobius"/>
    </source>
</evidence>
<proteinExistence type="predicted"/>
<keyword evidence="5" id="KW-0808">Transferase</keyword>
<evidence type="ECO:0000256" key="7">
    <source>
        <dbReference type="ARBA" id="ARBA00022777"/>
    </source>
</evidence>
<evidence type="ECO:0000256" key="4">
    <source>
        <dbReference type="ARBA" id="ARBA00022553"/>
    </source>
</evidence>
<sequence>MIVSLELILMIFSILMMSIIFFTLYRFRKVAGVKYLMGLVACRIIYASNVILEKSSYLLVEKMIFRNIQQTALIFVVVLFNLFVYTLVSQRKNIKKQWQVSLLGVGLVWSLLIWLNPYLHVVYNTTELLDGQLIMTRTMYANIFNIICYSSLAVCIYLLVRYVWTIRHDFRKPGLLVLLLMSLPFISELVRFTQPQWSTQLSTFSVFCGMTGMIITLIIIRKKFFSIIPIAKNIVFDYFPESILIMNATGKVIEGNQKATQFFAQLGEVDIYDKPMSKLLAKWPAWYHLAQSFQQGTIDIEVWIHKVRKIYRVNVYPLRTLGEQGQGSVSLIMDITEQQGHLEKIAQLNQLKDQLFTIISHDLRSPLAMQFQLITLLEEDLDCFGEEHQEIITKLGEQTRHTLDMSNNLLEWFRSQREDVVLHPQVLALSEAVEECCQLLAMNSELKNLQITNVVAKDLYVYANREVVLLVLRNLLSNAMKFTQAGGAIHVDAQLSGEMVIVSVRDNGIGMDNEQIGRLFTNNQIQSSMGTAGEKGVGLGLLVSKQFIQLSGESMWAESEVGQGSVFYFTLRGGEQ</sequence>
<dbReference type="PANTHER" id="PTHR42878:SF7">
    <property type="entry name" value="SENSOR HISTIDINE KINASE GLRK"/>
    <property type="match status" value="1"/>
</dbReference>
<dbReference type="InterPro" id="IPR031621">
    <property type="entry name" value="HisKA_7TM"/>
</dbReference>
<dbReference type="CDD" id="cd00082">
    <property type="entry name" value="HisKA"/>
    <property type="match status" value="1"/>
</dbReference>
<evidence type="ECO:0000256" key="2">
    <source>
        <dbReference type="ARBA" id="ARBA00004370"/>
    </source>
</evidence>
<dbReference type="InterPro" id="IPR005467">
    <property type="entry name" value="His_kinase_dom"/>
</dbReference>
<evidence type="ECO:0000259" key="11">
    <source>
        <dbReference type="PROSITE" id="PS50109"/>
    </source>
</evidence>
<feature type="transmembrane region" description="Helical" evidence="10">
    <location>
        <begin position="72"/>
        <end position="88"/>
    </location>
</feature>
<keyword evidence="7 12" id="KW-0418">Kinase</keyword>
<dbReference type="Gene3D" id="3.30.565.10">
    <property type="entry name" value="Histidine kinase-like ATPase, C-terminal domain"/>
    <property type="match status" value="1"/>
</dbReference>
<dbReference type="Pfam" id="PF02518">
    <property type="entry name" value="HATPase_c"/>
    <property type="match status" value="1"/>
</dbReference>
<dbReference type="InterPro" id="IPR036097">
    <property type="entry name" value="HisK_dim/P_sf"/>
</dbReference>
<dbReference type="Proteomes" id="UP001065593">
    <property type="component" value="Unassembled WGS sequence"/>
</dbReference>
<reference evidence="12" key="1">
    <citation type="submission" date="2022-08" db="EMBL/GenBank/DDBJ databases">
        <title>Draft genome sequence of Lysinibacillus sp. strain KH24.</title>
        <authorList>
            <person name="Kanbe H."/>
            <person name="Itoh H."/>
        </authorList>
    </citation>
    <scope>NUCLEOTIDE SEQUENCE</scope>
    <source>
        <strain evidence="12">KH24</strain>
    </source>
</reference>
<keyword evidence="8" id="KW-0067">ATP-binding</keyword>
<comment type="caution">
    <text evidence="12">The sequence shown here is derived from an EMBL/GenBank/DDBJ whole genome shotgun (WGS) entry which is preliminary data.</text>
</comment>
<feature type="transmembrane region" description="Helical" evidence="10">
    <location>
        <begin position="139"/>
        <end position="163"/>
    </location>
</feature>
<dbReference type="Pfam" id="PF16927">
    <property type="entry name" value="HisKA_7TM"/>
    <property type="match status" value="1"/>
</dbReference>
<dbReference type="InterPro" id="IPR050351">
    <property type="entry name" value="BphY/WalK/GraS-like"/>
</dbReference>
<keyword evidence="13" id="KW-1185">Reference proteome</keyword>
<evidence type="ECO:0000256" key="9">
    <source>
        <dbReference type="ARBA" id="ARBA00023012"/>
    </source>
</evidence>
<keyword evidence="10" id="KW-0812">Transmembrane</keyword>